<dbReference type="CDD" id="cd17574">
    <property type="entry name" value="REC_OmpR"/>
    <property type="match status" value="1"/>
</dbReference>
<evidence type="ECO:0000256" key="6">
    <source>
        <dbReference type="PROSITE-ProRule" id="PRU00169"/>
    </source>
</evidence>
<organism evidence="11 12">
    <name type="scientific">Bacteroides nordii</name>
    <dbReference type="NCBI Taxonomy" id="291645"/>
    <lineage>
        <taxon>Bacteria</taxon>
        <taxon>Pseudomonadati</taxon>
        <taxon>Bacteroidota</taxon>
        <taxon>Bacteroidia</taxon>
        <taxon>Bacteroidales</taxon>
        <taxon>Bacteroidaceae</taxon>
        <taxon>Bacteroides</taxon>
    </lineage>
</organism>
<dbReference type="PROSITE" id="PS01124">
    <property type="entry name" value="HTH_ARAC_FAMILY_2"/>
    <property type="match status" value="1"/>
</dbReference>
<feature type="domain" description="HTH araC/xylS-type" evidence="8">
    <location>
        <begin position="1244"/>
        <end position="1343"/>
    </location>
</feature>
<dbReference type="SUPFAM" id="SSF47384">
    <property type="entry name" value="Homodimeric domain of signal transducing histidine kinase"/>
    <property type="match status" value="1"/>
</dbReference>
<dbReference type="FunFam" id="2.60.40.10:FF:000791">
    <property type="entry name" value="Two-component system sensor histidine kinase/response regulator"/>
    <property type="match status" value="1"/>
</dbReference>
<keyword evidence="11" id="KW-0418">Kinase</keyword>
<dbReference type="InterPro" id="IPR005467">
    <property type="entry name" value="His_kinase_dom"/>
</dbReference>
<dbReference type="InterPro" id="IPR011110">
    <property type="entry name" value="Reg_prop"/>
</dbReference>
<dbReference type="InterPro" id="IPR036116">
    <property type="entry name" value="FN3_sf"/>
</dbReference>
<dbReference type="Pfam" id="PF07495">
    <property type="entry name" value="Y_Y_Y"/>
    <property type="match status" value="1"/>
</dbReference>
<dbReference type="CDD" id="cd00082">
    <property type="entry name" value="HisKA"/>
    <property type="match status" value="1"/>
</dbReference>
<dbReference type="SUPFAM" id="SSF46689">
    <property type="entry name" value="Homeodomain-like"/>
    <property type="match status" value="1"/>
</dbReference>
<keyword evidence="4" id="KW-0805">Transcription regulation</keyword>
<dbReference type="SMART" id="SM00448">
    <property type="entry name" value="REC"/>
    <property type="match status" value="1"/>
</dbReference>
<gene>
    <name evidence="11" type="ORF">DW888_14575</name>
</gene>
<feature type="modified residue" description="4-aspartylphosphate" evidence="6">
    <location>
        <position position="1145"/>
    </location>
</feature>
<evidence type="ECO:0000256" key="3">
    <source>
        <dbReference type="ARBA" id="ARBA00022553"/>
    </source>
</evidence>
<dbReference type="SMART" id="SM00342">
    <property type="entry name" value="HTH_ARAC"/>
    <property type="match status" value="1"/>
</dbReference>
<dbReference type="EC" id="2.7.13.3" evidence="2"/>
<keyword evidence="3 6" id="KW-0597">Phosphoprotein</keyword>
<dbReference type="InterPro" id="IPR036890">
    <property type="entry name" value="HATPase_C_sf"/>
</dbReference>
<dbReference type="Proteomes" id="UP000284379">
    <property type="component" value="Unassembled WGS sequence"/>
</dbReference>
<name>A0A413VJX3_9BACE</name>
<dbReference type="SUPFAM" id="SSF63829">
    <property type="entry name" value="Calcium-dependent phosphotriesterase"/>
    <property type="match status" value="1"/>
</dbReference>
<dbReference type="InterPro" id="IPR011006">
    <property type="entry name" value="CheY-like_superfamily"/>
</dbReference>
<dbReference type="Pfam" id="PF12833">
    <property type="entry name" value="HTH_18"/>
    <property type="match status" value="1"/>
</dbReference>
<evidence type="ECO:0000256" key="4">
    <source>
        <dbReference type="ARBA" id="ARBA00023015"/>
    </source>
</evidence>
<evidence type="ECO:0000259" key="10">
    <source>
        <dbReference type="PROSITE" id="PS50110"/>
    </source>
</evidence>
<sequence>MNKIRIPLLFICNILFLNVYCQTLAKNYYVTSAQNLSQNNVKTIIQDGKGFMWFGTKNGLNRFDGKKVRIYNCYDEKRGIGNNNISALFEDKNKNIWVGTDRGIYIYNPLSEKFSHFNITTETGVSISDWVAQIAEDKEQRIWIIIPNQGVFRFDIDTNSLSHYPFIIASNQASKHPQCITILKSGEIWIGTNKDGLYHYNTKTDKFEQHIVDRNGISIKNDMIYSTCEYGDYIILGVHEGELKKYDYNNNTFLVVNAADVHHKIIRDVKVFNNELWVGTEQGIYIIDEDAGKTELIRSDPMIGNSLTDNKIYAMYQDNENGIWIGTVFGGVNYIPSQTLTIDRYLPSQQKNSIDGRIIRDLKEDQNGKIWVCTEDNGISVFDPKKQSFERITPTGGTQFIPQAIIENQDEIWVGLFKNGIDIYNLKTKTRKHLSPEQLGIDESSIWALYQDRKGTIWLGNGWGVYSSDKNNLKFERHNEFGYNFIFDIYEDSKGNIWVCTMGNGVFKLRATDKIVEHYIYRQEDPNTIGSNSVSSVTEDRKGNLWFSTDRGGICKYMKETNSFKSYSKNEGLPDDVAYKIIEDNEGLLWFGTNHGMVRFNPETEAIQVFTEKDGINNNQFNYKSGIRTRSGKLYFGSINGLMAVDPNNIKRPHVTAPLYITKLLIFNEELKVNEKGSPLTNSIIYTNEVHLNHDQNSIGFEFASLSYSSSSNYKYSYKLENFDKDWTITNDNRSVSYTNLSPGNYSFRVRATNSLGEWGDNETSIKIFIKAPWWQSTIATYCYILLFLIGVITFIYLYDRTQKKRYALKQILADNQREKDIYNAKIEFFTDIAHEIRTPLILINGPLEAILEENEIDPPAIRKNMRIMEQNVKRLLDLINQLLDFRKIDERKFILNPTNTNLNNLVTKTINRFQLTFEQKEKQLTLHITDDVLIANIDQESVIKIISNLINNALKYSNKTIQVDLYATDDNIAHIRVINDGAPIPDNLSKKIFEPFYRTTKVSNIPGSGIGLSLASNLAKLNNAELILDTTASLTTFILSIPISINADEQHTEEKEQEEDSESTTFIEQNTPPTVISDTEEYEELGEDEPKIKENSILIVEDEPEVRSYLSERLEKYFNVYIATNGVEALKVLNEKYINIILSDLMMPEMDGLELCQNVKSNEDLAQIPFVLLTAKTDMDSKMKSLEIGADAYIEKPTAFNYLYKHINMLLKNREKEKKAFLNKPFFPVQKMKVSKNDEKFLNKIIEIINHDLANPELNVKYLADNLYMSRSGLHRKVKQITSLSPIEFIKLIRLKKAAELIQEGEYQIAEVCFMVGINSPSYFGKMFFQQFGMTPKEFAKSNKVGKG</sequence>
<comment type="caution">
    <text evidence="11">The sequence shown here is derived from an EMBL/GenBank/DDBJ whole genome shotgun (WGS) entry which is preliminary data.</text>
</comment>
<evidence type="ECO:0000256" key="2">
    <source>
        <dbReference type="ARBA" id="ARBA00012438"/>
    </source>
</evidence>
<dbReference type="SUPFAM" id="SSF49265">
    <property type="entry name" value="Fibronectin type III"/>
    <property type="match status" value="1"/>
</dbReference>
<dbReference type="Gene3D" id="2.130.10.10">
    <property type="entry name" value="YVTN repeat-like/Quinoprotein amine dehydrogenase"/>
    <property type="match status" value="2"/>
</dbReference>
<evidence type="ECO:0000259" key="8">
    <source>
        <dbReference type="PROSITE" id="PS01124"/>
    </source>
</evidence>
<feature type="domain" description="Response regulatory" evidence="10">
    <location>
        <begin position="1097"/>
        <end position="1212"/>
    </location>
</feature>
<evidence type="ECO:0000256" key="1">
    <source>
        <dbReference type="ARBA" id="ARBA00000085"/>
    </source>
</evidence>
<keyword evidence="7" id="KW-0812">Transmembrane</keyword>
<dbReference type="Gene3D" id="2.60.40.10">
    <property type="entry name" value="Immunoglobulins"/>
    <property type="match status" value="1"/>
</dbReference>
<dbReference type="Gene3D" id="1.10.287.130">
    <property type="match status" value="1"/>
</dbReference>
<dbReference type="Gene3D" id="3.40.50.2300">
    <property type="match status" value="1"/>
</dbReference>
<dbReference type="PANTHER" id="PTHR43547:SF2">
    <property type="entry name" value="HYBRID SIGNAL TRANSDUCTION HISTIDINE KINASE C"/>
    <property type="match status" value="1"/>
</dbReference>
<dbReference type="InterPro" id="IPR009057">
    <property type="entry name" value="Homeodomain-like_sf"/>
</dbReference>
<dbReference type="InterPro" id="IPR036097">
    <property type="entry name" value="HisK_dim/P_sf"/>
</dbReference>
<dbReference type="RefSeq" id="WP_122201837.1">
    <property type="nucleotide sequence ID" value="NZ_CABJFV010000012.1"/>
</dbReference>
<dbReference type="SMART" id="SM00388">
    <property type="entry name" value="HisKA"/>
    <property type="match status" value="1"/>
</dbReference>
<feature type="transmembrane region" description="Helical" evidence="7">
    <location>
        <begin position="779"/>
        <end position="799"/>
    </location>
</feature>
<dbReference type="InterPro" id="IPR001789">
    <property type="entry name" value="Sig_transdc_resp-reg_receiver"/>
</dbReference>
<dbReference type="Pfam" id="PF02518">
    <property type="entry name" value="HATPase_c"/>
    <property type="match status" value="1"/>
</dbReference>
<dbReference type="GO" id="GO:0003700">
    <property type="term" value="F:DNA-binding transcription factor activity"/>
    <property type="evidence" value="ECO:0007669"/>
    <property type="project" value="InterPro"/>
</dbReference>
<keyword evidence="7" id="KW-1133">Transmembrane helix</keyword>
<dbReference type="FunFam" id="1.10.287.130:FF:000045">
    <property type="entry name" value="Two-component system sensor histidine kinase/response regulator"/>
    <property type="match status" value="1"/>
</dbReference>
<comment type="catalytic activity">
    <reaction evidence="1">
        <text>ATP + protein L-histidine = ADP + protein N-phospho-L-histidine.</text>
        <dbReference type="EC" id="2.7.13.3"/>
    </reaction>
</comment>
<dbReference type="InterPro" id="IPR003661">
    <property type="entry name" value="HisK_dim/P_dom"/>
</dbReference>
<dbReference type="GO" id="GO:0043565">
    <property type="term" value="F:sequence-specific DNA binding"/>
    <property type="evidence" value="ECO:0007669"/>
    <property type="project" value="InterPro"/>
</dbReference>
<dbReference type="CDD" id="cd00146">
    <property type="entry name" value="PKD"/>
    <property type="match status" value="1"/>
</dbReference>
<dbReference type="PANTHER" id="PTHR43547">
    <property type="entry name" value="TWO-COMPONENT HISTIDINE KINASE"/>
    <property type="match status" value="1"/>
</dbReference>
<dbReference type="Gene3D" id="1.10.10.60">
    <property type="entry name" value="Homeodomain-like"/>
    <property type="match status" value="2"/>
</dbReference>
<evidence type="ECO:0000256" key="7">
    <source>
        <dbReference type="SAM" id="Phobius"/>
    </source>
</evidence>
<dbReference type="SUPFAM" id="SSF52172">
    <property type="entry name" value="CheY-like"/>
    <property type="match status" value="1"/>
</dbReference>
<dbReference type="InterPro" id="IPR018060">
    <property type="entry name" value="HTH_AraC"/>
</dbReference>
<dbReference type="InterPro" id="IPR013783">
    <property type="entry name" value="Ig-like_fold"/>
</dbReference>
<evidence type="ECO:0000313" key="12">
    <source>
        <dbReference type="Proteomes" id="UP000284379"/>
    </source>
</evidence>
<dbReference type="SUPFAM" id="SSF50998">
    <property type="entry name" value="Quinoprotein alcohol dehydrogenase-like"/>
    <property type="match status" value="1"/>
</dbReference>
<dbReference type="Pfam" id="PF00512">
    <property type="entry name" value="HisKA"/>
    <property type="match status" value="1"/>
</dbReference>
<reference evidence="11 12" key="1">
    <citation type="submission" date="2018-08" db="EMBL/GenBank/DDBJ databases">
        <title>A genome reference for cultivated species of the human gut microbiota.</title>
        <authorList>
            <person name="Zou Y."/>
            <person name="Xue W."/>
            <person name="Luo G."/>
        </authorList>
    </citation>
    <scope>NUCLEOTIDE SEQUENCE [LARGE SCALE GENOMIC DNA]</scope>
    <source>
        <strain evidence="11 12">AM40-30BH</strain>
    </source>
</reference>
<dbReference type="SUPFAM" id="SSF55874">
    <property type="entry name" value="ATPase domain of HSP90 chaperone/DNA topoisomerase II/histidine kinase"/>
    <property type="match status" value="1"/>
</dbReference>
<protein>
    <recommendedName>
        <fullName evidence="2">histidine kinase</fullName>
        <ecNumber evidence="2">2.7.13.3</ecNumber>
    </recommendedName>
</protein>
<dbReference type="Pfam" id="PF00072">
    <property type="entry name" value="Response_reg"/>
    <property type="match status" value="1"/>
</dbReference>
<dbReference type="InterPro" id="IPR003594">
    <property type="entry name" value="HATPase_dom"/>
</dbReference>
<dbReference type="Gene3D" id="3.30.565.10">
    <property type="entry name" value="Histidine kinase-like ATPase, C-terminal domain"/>
    <property type="match status" value="1"/>
</dbReference>
<evidence type="ECO:0000259" key="9">
    <source>
        <dbReference type="PROSITE" id="PS50109"/>
    </source>
</evidence>
<evidence type="ECO:0000313" key="11">
    <source>
        <dbReference type="EMBL" id="RHB33887.1"/>
    </source>
</evidence>
<dbReference type="CDD" id="cd00075">
    <property type="entry name" value="HATPase"/>
    <property type="match status" value="1"/>
</dbReference>
<dbReference type="Pfam" id="PF07494">
    <property type="entry name" value="Reg_prop"/>
    <property type="match status" value="7"/>
</dbReference>
<dbReference type="SMART" id="SM00387">
    <property type="entry name" value="HATPase_c"/>
    <property type="match status" value="1"/>
</dbReference>
<dbReference type="PROSITE" id="PS50109">
    <property type="entry name" value="HIS_KIN"/>
    <property type="match status" value="1"/>
</dbReference>
<dbReference type="GO" id="GO:0000155">
    <property type="term" value="F:phosphorelay sensor kinase activity"/>
    <property type="evidence" value="ECO:0007669"/>
    <property type="project" value="InterPro"/>
</dbReference>
<dbReference type="PROSITE" id="PS50110">
    <property type="entry name" value="RESPONSE_REGULATORY"/>
    <property type="match status" value="1"/>
</dbReference>
<proteinExistence type="predicted"/>
<dbReference type="InterPro" id="IPR015943">
    <property type="entry name" value="WD40/YVTN_repeat-like_dom_sf"/>
</dbReference>
<keyword evidence="11" id="KW-0808">Transferase</keyword>
<dbReference type="InterPro" id="IPR011047">
    <property type="entry name" value="Quinoprotein_ADH-like_sf"/>
</dbReference>
<evidence type="ECO:0000256" key="5">
    <source>
        <dbReference type="ARBA" id="ARBA00023163"/>
    </source>
</evidence>
<dbReference type="EMBL" id="QSGO01000012">
    <property type="protein sequence ID" value="RHB33887.1"/>
    <property type="molecule type" value="Genomic_DNA"/>
</dbReference>
<feature type="domain" description="Histidine kinase" evidence="9">
    <location>
        <begin position="832"/>
        <end position="1046"/>
    </location>
</feature>
<dbReference type="InterPro" id="IPR011123">
    <property type="entry name" value="Y_Y_Y"/>
</dbReference>
<dbReference type="FunFam" id="2.130.10.10:FF:000891">
    <property type="entry name" value="Two-component system sensor histidine kinase/response regulator, hybrid (One-component system)"/>
    <property type="match status" value="1"/>
</dbReference>
<accession>A0A413VJX3</accession>
<keyword evidence="7" id="KW-0472">Membrane</keyword>
<dbReference type="FunFam" id="1.10.10.60:FF:000284">
    <property type="entry name" value="Two-component system sensor histidine kinase/response regulator"/>
    <property type="match status" value="1"/>
</dbReference>
<keyword evidence="5" id="KW-0804">Transcription</keyword>